<keyword evidence="3" id="KW-1185">Reference proteome</keyword>
<dbReference type="EMBL" id="CP144058">
    <property type="protein sequence ID" value="WWD20396.1"/>
    <property type="molecule type" value="Genomic_DNA"/>
</dbReference>
<gene>
    <name evidence="2" type="ORF">CI109_104872</name>
</gene>
<accession>A0AAJ8MZ41</accession>
<evidence type="ECO:0000256" key="1">
    <source>
        <dbReference type="SAM" id="MobiDB-lite"/>
    </source>
</evidence>
<sequence>MDQTRSFTSRLSPFPLSLFNSSPRAIPSIPTLAELQKRAEAISSSSTVPIPVPAVAYSTTSLGHYDSQGPRQPRPHLTSALPTQGGIPIPQPIPIPHTDAQSYPSPPAYDEKSPLVNDSSNSKVGRKLKKPRPGWKKVQDCIPGEEGPNGHTMRGSKVYVADSVRSREQPSIQQFVGYEEPKRTWLEWSVIFSSHPHRQRQQWYRVTSAQPSFNPV</sequence>
<dbReference type="RefSeq" id="XP_031857968.2">
    <property type="nucleotide sequence ID" value="XM_032007711.2"/>
</dbReference>
<dbReference type="Proteomes" id="UP000322225">
    <property type="component" value="Chromosome 8"/>
</dbReference>
<feature type="compositionally biased region" description="Basic residues" evidence="1">
    <location>
        <begin position="124"/>
        <end position="135"/>
    </location>
</feature>
<reference evidence="2" key="2">
    <citation type="submission" date="2024-01" db="EMBL/GenBank/DDBJ databases">
        <title>Comparative genomics of Cryptococcus and Kwoniella reveals pathogenesis evolution and contrasting modes of karyotype evolution via chromosome fusion or intercentromeric recombination.</title>
        <authorList>
            <person name="Coelho M.A."/>
            <person name="David-Palma M."/>
            <person name="Shea T."/>
            <person name="Bowers K."/>
            <person name="McGinley-Smith S."/>
            <person name="Mohammad A.W."/>
            <person name="Gnirke A."/>
            <person name="Yurkov A.M."/>
            <person name="Nowrousian M."/>
            <person name="Sun S."/>
            <person name="Cuomo C.A."/>
            <person name="Heitman J."/>
        </authorList>
    </citation>
    <scope>NUCLEOTIDE SEQUENCE</scope>
    <source>
        <strain evidence="2">CBS 12478</strain>
    </source>
</reference>
<name>A0AAJ8MZ41_9TREE</name>
<evidence type="ECO:0000313" key="3">
    <source>
        <dbReference type="Proteomes" id="UP000322225"/>
    </source>
</evidence>
<evidence type="ECO:0000313" key="2">
    <source>
        <dbReference type="EMBL" id="WWD20396.1"/>
    </source>
</evidence>
<feature type="region of interest" description="Disordered" evidence="1">
    <location>
        <begin position="60"/>
        <end position="155"/>
    </location>
</feature>
<reference evidence="2" key="1">
    <citation type="submission" date="2017-08" db="EMBL/GenBank/DDBJ databases">
        <authorList>
            <person name="Cuomo C."/>
            <person name="Billmyre B."/>
            <person name="Heitman J."/>
        </authorList>
    </citation>
    <scope>NUCLEOTIDE SEQUENCE</scope>
    <source>
        <strain evidence="2">CBS 12478</strain>
    </source>
</reference>
<proteinExistence type="predicted"/>
<organism evidence="2 3">
    <name type="scientific">Kwoniella shandongensis</name>
    <dbReference type="NCBI Taxonomy" id="1734106"/>
    <lineage>
        <taxon>Eukaryota</taxon>
        <taxon>Fungi</taxon>
        <taxon>Dikarya</taxon>
        <taxon>Basidiomycota</taxon>
        <taxon>Agaricomycotina</taxon>
        <taxon>Tremellomycetes</taxon>
        <taxon>Tremellales</taxon>
        <taxon>Cryptococcaceae</taxon>
        <taxon>Kwoniella</taxon>
    </lineage>
</organism>
<protein>
    <submittedName>
        <fullName evidence="2">Uncharacterized protein</fullName>
    </submittedName>
</protein>
<dbReference type="GeneID" id="43591882"/>
<dbReference type="AlphaFoldDB" id="A0AAJ8MZ41"/>
<dbReference type="KEGG" id="ksn:43591882"/>